<evidence type="ECO:0000313" key="3">
    <source>
        <dbReference type="Proteomes" id="UP000325081"/>
    </source>
</evidence>
<name>A0A5A7RJM3_STRAF</name>
<evidence type="ECO:0000256" key="1">
    <source>
        <dbReference type="SAM" id="MobiDB-lite"/>
    </source>
</evidence>
<dbReference type="OrthoDB" id="206969at2759"/>
<keyword evidence="3" id="KW-1185">Reference proteome</keyword>
<comment type="caution">
    <text evidence="2">The sequence shown here is derived from an EMBL/GenBank/DDBJ whole genome shotgun (WGS) entry which is preliminary data.</text>
</comment>
<keyword evidence="2" id="KW-0255">Endonuclease</keyword>
<organism evidence="2 3">
    <name type="scientific">Striga asiatica</name>
    <name type="common">Asiatic witchweed</name>
    <name type="synonym">Buchnera asiatica</name>
    <dbReference type="NCBI Taxonomy" id="4170"/>
    <lineage>
        <taxon>Eukaryota</taxon>
        <taxon>Viridiplantae</taxon>
        <taxon>Streptophyta</taxon>
        <taxon>Embryophyta</taxon>
        <taxon>Tracheophyta</taxon>
        <taxon>Spermatophyta</taxon>
        <taxon>Magnoliopsida</taxon>
        <taxon>eudicotyledons</taxon>
        <taxon>Gunneridae</taxon>
        <taxon>Pentapetalae</taxon>
        <taxon>asterids</taxon>
        <taxon>lamiids</taxon>
        <taxon>Lamiales</taxon>
        <taxon>Orobanchaceae</taxon>
        <taxon>Buchnereae</taxon>
        <taxon>Striga</taxon>
    </lineage>
</organism>
<dbReference type="Proteomes" id="UP000325081">
    <property type="component" value="Unassembled WGS sequence"/>
</dbReference>
<dbReference type="AlphaFoldDB" id="A0A5A7RJM3"/>
<feature type="region of interest" description="Disordered" evidence="1">
    <location>
        <begin position="1"/>
        <end position="59"/>
    </location>
</feature>
<keyword evidence="2" id="KW-0378">Hydrolase</keyword>
<reference evidence="3" key="1">
    <citation type="journal article" date="2019" name="Curr. Biol.">
        <title>Genome Sequence of Striga asiatica Provides Insight into the Evolution of Plant Parasitism.</title>
        <authorList>
            <person name="Yoshida S."/>
            <person name="Kim S."/>
            <person name="Wafula E.K."/>
            <person name="Tanskanen J."/>
            <person name="Kim Y.M."/>
            <person name="Honaas L."/>
            <person name="Yang Z."/>
            <person name="Spallek T."/>
            <person name="Conn C.E."/>
            <person name="Ichihashi Y."/>
            <person name="Cheong K."/>
            <person name="Cui S."/>
            <person name="Der J.P."/>
            <person name="Gundlach H."/>
            <person name="Jiao Y."/>
            <person name="Hori C."/>
            <person name="Ishida J.K."/>
            <person name="Kasahara H."/>
            <person name="Kiba T."/>
            <person name="Kim M.S."/>
            <person name="Koo N."/>
            <person name="Laohavisit A."/>
            <person name="Lee Y.H."/>
            <person name="Lumba S."/>
            <person name="McCourt P."/>
            <person name="Mortimer J.C."/>
            <person name="Mutuku J.M."/>
            <person name="Nomura T."/>
            <person name="Sasaki-Sekimoto Y."/>
            <person name="Seto Y."/>
            <person name="Wang Y."/>
            <person name="Wakatake T."/>
            <person name="Sakakibara H."/>
            <person name="Demura T."/>
            <person name="Yamaguchi S."/>
            <person name="Yoneyama K."/>
            <person name="Manabe R.I."/>
            <person name="Nelson D.C."/>
            <person name="Schulman A.H."/>
            <person name="Timko M.P."/>
            <person name="dePamphilis C.W."/>
            <person name="Choi D."/>
            <person name="Shirasu K."/>
        </authorList>
    </citation>
    <scope>NUCLEOTIDE SEQUENCE [LARGE SCALE GENOMIC DNA]</scope>
    <source>
        <strain evidence="3">cv. UVA1</strain>
    </source>
</reference>
<dbReference type="GO" id="GO:0004519">
    <property type="term" value="F:endonuclease activity"/>
    <property type="evidence" value="ECO:0007669"/>
    <property type="project" value="UniProtKB-KW"/>
</dbReference>
<proteinExistence type="predicted"/>
<keyword evidence="2" id="KW-0540">Nuclease</keyword>
<evidence type="ECO:0000313" key="2">
    <source>
        <dbReference type="EMBL" id="GER57338.1"/>
    </source>
</evidence>
<dbReference type="EMBL" id="BKCP01013292">
    <property type="protein sequence ID" value="GER57338.1"/>
    <property type="molecule type" value="Genomic_DNA"/>
</dbReference>
<sequence length="178" mass="18329">MREVRIPNLHPPKTSSSSSSSSTAKRVVQFRPPQIVNPKKGGSGDEDEQHSATLGSLPSALGRRLMLETDTRASIATTGSDSVVGPVKPSEVSHGYSGLNSESAYYDENAADGNFDLAPESGISIGIDAGTNHINTVNDYSSSSGGESSAYYGYYGIGPSDVSGVGMAATEGSYGASD</sequence>
<protein>
    <submittedName>
        <fullName evidence="2">Putative endonuclease or glyc s in 10 species: Archae-0</fullName>
    </submittedName>
</protein>
<accession>A0A5A7RJM3</accession>
<gene>
    <name evidence="2" type="ORF">STAS_35149</name>
</gene>